<comment type="caution">
    <text evidence="8">The sequence shown here is derived from an EMBL/GenBank/DDBJ whole genome shotgun (WGS) entry which is preliminary data.</text>
</comment>
<evidence type="ECO:0000313" key="9">
    <source>
        <dbReference type="Proteomes" id="UP000324298"/>
    </source>
</evidence>
<evidence type="ECO:0000256" key="5">
    <source>
        <dbReference type="SAM" id="Phobius"/>
    </source>
</evidence>
<evidence type="ECO:0000256" key="4">
    <source>
        <dbReference type="PROSITE-ProRule" id="PRU00284"/>
    </source>
</evidence>
<dbReference type="CDD" id="cd11386">
    <property type="entry name" value="MCP_signal"/>
    <property type="match status" value="1"/>
</dbReference>
<dbReference type="EMBL" id="SRSD01000003">
    <property type="protein sequence ID" value="KAA0893193.1"/>
    <property type="molecule type" value="Genomic_DNA"/>
</dbReference>
<dbReference type="GO" id="GO:0007165">
    <property type="term" value="P:signal transduction"/>
    <property type="evidence" value="ECO:0007669"/>
    <property type="project" value="UniProtKB-KW"/>
</dbReference>
<organism evidence="8 9">
    <name type="scientific">Oryzomonas rubra</name>
    <dbReference type="NCBI Taxonomy" id="2509454"/>
    <lineage>
        <taxon>Bacteria</taxon>
        <taxon>Pseudomonadati</taxon>
        <taxon>Thermodesulfobacteriota</taxon>
        <taxon>Desulfuromonadia</taxon>
        <taxon>Geobacterales</taxon>
        <taxon>Geobacteraceae</taxon>
        <taxon>Oryzomonas</taxon>
    </lineage>
</organism>
<evidence type="ECO:0000256" key="3">
    <source>
        <dbReference type="ARBA" id="ARBA00029447"/>
    </source>
</evidence>
<dbReference type="SUPFAM" id="SSF58104">
    <property type="entry name" value="Methyl-accepting chemotaxis protein (MCP) signaling domain"/>
    <property type="match status" value="1"/>
</dbReference>
<dbReference type="GO" id="GO:0016020">
    <property type="term" value="C:membrane"/>
    <property type="evidence" value="ECO:0007669"/>
    <property type="project" value="UniProtKB-SubCell"/>
</dbReference>
<dbReference type="InterPro" id="IPR004090">
    <property type="entry name" value="Chemotax_Me-accpt_rcpt"/>
</dbReference>
<dbReference type="Pfam" id="PF21563">
    <property type="entry name" value="Mcp40H-20_sensor"/>
    <property type="match status" value="1"/>
</dbReference>
<proteinExistence type="inferred from homology"/>
<dbReference type="SMART" id="SM00283">
    <property type="entry name" value="MA"/>
    <property type="match status" value="1"/>
</dbReference>
<dbReference type="Pfam" id="PF00672">
    <property type="entry name" value="HAMP"/>
    <property type="match status" value="1"/>
</dbReference>
<dbReference type="PANTHER" id="PTHR32089:SF112">
    <property type="entry name" value="LYSOZYME-LIKE PROTEIN-RELATED"/>
    <property type="match status" value="1"/>
</dbReference>
<evidence type="ECO:0000256" key="1">
    <source>
        <dbReference type="ARBA" id="ARBA00004370"/>
    </source>
</evidence>
<feature type="transmembrane region" description="Helical" evidence="5">
    <location>
        <begin position="7"/>
        <end position="31"/>
    </location>
</feature>
<gene>
    <name evidence="8" type="ORF">ET418_05065</name>
</gene>
<keyword evidence="9" id="KW-1185">Reference proteome</keyword>
<dbReference type="Gene3D" id="1.10.287.950">
    <property type="entry name" value="Methyl-accepting chemotaxis protein"/>
    <property type="match status" value="1"/>
</dbReference>
<protein>
    <submittedName>
        <fullName evidence="8">Methyl-accepting chemotaxis protein</fullName>
    </submittedName>
</protein>
<dbReference type="SMART" id="SM00304">
    <property type="entry name" value="HAMP"/>
    <property type="match status" value="1"/>
</dbReference>
<dbReference type="GO" id="GO:0004888">
    <property type="term" value="F:transmembrane signaling receptor activity"/>
    <property type="evidence" value="ECO:0007669"/>
    <property type="project" value="InterPro"/>
</dbReference>
<feature type="transmembrane region" description="Helical" evidence="5">
    <location>
        <begin position="173"/>
        <end position="196"/>
    </location>
</feature>
<name>A0A5A9XKE1_9BACT</name>
<keyword evidence="5" id="KW-1133">Transmembrane helix</keyword>
<evidence type="ECO:0000259" key="6">
    <source>
        <dbReference type="PROSITE" id="PS50111"/>
    </source>
</evidence>
<dbReference type="PROSITE" id="PS51257">
    <property type="entry name" value="PROKAR_LIPOPROTEIN"/>
    <property type="match status" value="1"/>
</dbReference>
<dbReference type="RefSeq" id="WP_149306511.1">
    <property type="nucleotide sequence ID" value="NZ_SRSD01000003.1"/>
</dbReference>
<dbReference type="OrthoDB" id="9791237at2"/>
<dbReference type="InterPro" id="IPR004089">
    <property type="entry name" value="MCPsignal_dom"/>
</dbReference>
<dbReference type="PRINTS" id="PR00260">
    <property type="entry name" value="CHEMTRNSDUCR"/>
</dbReference>
<dbReference type="PROSITE" id="PS50111">
    <property type="entry name" value="CHEMOTAXIS_TRANSDUC_2"/>
    <property type="match status" value="1"/>
</dbReference>
<evidence type="ECO:0000313" key="8">
    <source>
        <dbReference type="EMBL" id="KAA0893193.1"/>
    </source>
</evidence>
<dbReference type="Proteomes" id="UP000324298">
    <property type="component" value="Unassembled WGS sequence"/>
</dbReference>
<sequence length="526" mass="56269">MLRKKLAFKVLVILGISLGCGLAAMMAISIWQQTNSTMKLQLKNTRNLAAIFIRDIDDYMMKGDSKEVNKYIRENKEKKLFLDLKIYDEHGKESEAKDGAVQPAIAKALELGKTIEFKTEENGVKALNLAIPFENEQRCKQCHDAAPKFLGGMLLKTSIQEGYDSAKETSITLFLTSVLFFFVLLGTIFLFLRAAIIKHILAFSKKVDELSSGAGDLTTVIQVSSDDEIGHLAVGINKLISKIHDIMSQIAQNAAALSTSADQLLTTSQTMTTGIDDAVSQTDTVATASEEMAATSSNIATNCTAAAEESDKANDSATAGAEVVARTIDVMARIADKVRESATTIESLGSRSDQIGEIVGTIEDIADQTNLLALNAAIEAARAGEQGRGFAVVADEVRALAERTTKATHEIGKMIKAIQSETKSAVATMEEGVKEVEAGTEEAASSGEAIFEIIEQIRAVVTQVNQIATAAEQQTATTSEISCNIQRVTTVVQGAADGAQQTATAANQLADLAHDLQRLVGLFKLS</sequence>
<comment type="subcellular location">
    <subcellularLocation>
        <location evidence="1">Membrane</location>
    </subcellularLocation>
</comment>
<evidence type="ECO:0000256" key="2">
    <source>
        <dbReference type="ARBA" id="ARBA00023224"/>
    </source>
</evidence>
<reference evidence="8 9" key="1">
    <citation type="submission" date="2019-04" db="EMBL/GenBank/DDBJ databases">
        <title>Geobacter ruber sp. nov., ferric-reducing bacteria isolated from paddy soil.</title>
        <authorList>
            <person name="Xu Z."/>
            <person name="Masuda Y."/>
            <person name="Itoh H."/>
            <person name="Senoo K."/>
        </authorList>
    </citation>
    <scope>NUCLEOTIDE SEQUENCE [LARGE SCALE GENOMIC DNA]</scope>
    <source>
        <strain evidence="8 9">Red88</strain>
    </source>
</reference>
<keyword evidence="2 4" id="KW-0807">Transducer</keyword>
<dbReference type="FunFam" id="1.10.287.950:FF:000001">
    <property type="entry name" value="Methyl-accepting chemotaxis sensory transducer"/>
    <property type="match status" value="1"/>
</dbReference>
<dbReference type="AlphaFoldDB" id="A0A5A9XKE1"/>
<accession>A0A5A9XKE1</accession>
<dbReference type="GO" id="GO:0006935">
    <property type="term" value="P:chemotaxis"/>
    <property type="evidence" value="ECO:0007669"/>
    <property type="project" value="InterPro"/>
</dbReference>
<dbReference type="PANTHER" id="PTHR32089">
    <property type="entry name" value="METHYL-ACCEPTING CHEMOTAXIS PROTEIN MCPB"/>
    <property type="match status" value="1"/>
</dbReference>
<keyword evidence="5" id="KW-0472">Membrane</keyword>
<feature type="domain" description="HAMP" evidence="7">
    <location>
        <begin position="194"/>
        <end position="248"/>
    </location>
</feature>
<comment type="similarity">
    <text evidence="3">Belongs to the methyl-accepting chemotaxis (MCP) protein family.</text>
</comment>
<feature type="domain" description="Methyl-accepting transducer" evidence="6">
    <location>
        <begin position="253"/>
        <end position="489"/>
    </location>
</feature>
<keyword evidence="5" id="KW-0812">Transmembrane</keyword>
<dbReference type="CDD" id="cd06225">
    <property type="entry name" value="HAMP"/>
    <property type="match status" value="1"/>
</dbReference>
<dbReference type="Gene3D" id="3.30.450.290">
    <property type="match status" value="1"/>
</dbReference>
<dbReference type="InterPro" id="IPR003660">
    <property type="entry name" value="HAMP_dom"/>
</dbReference>
<dbReference type="PROSITE" id="PS50885">
    <property type="entry name" value="HAMP"/>
    <property type="match status" value="1"/>
</dbReference>
<dbReference type="Pfam" id="PF00015">
    <property type="entry name" value="MCPsignal"/>
    <property type="match status" value="1"/>
</dbReference>
<evidence type="ECO:0000259" key="7">
    <source>
        <dbReference type="PROSITE" id="PS50885"/>
    </source>
</evidence>
<dbReference type="InterPro" id="IPR048904">
    <property type="entry name" value="Mcp40H-20-like_sensor"/>
</dbReference>